<gene>
    <name evidence="3" type="ORF">PPNO1_LOCUS7683</name>
</gene>
<accession>A0A9P1H9L6</accession>
<feature type="region of interest" description="Disordered" evidence="1">
    <location>
        <begin position="48"/>
        <end position="67"/>
    </location>
</feature>
<dbReference type="GO" id="GO:0005979">
    <property type="term" value="P:regulation of glycogen biosynthetic process"/>
    <property type="evidence" value="ECO:0007669"/>
    <property type="project" value="TreeGrafter"/>
</dbReference>
<feature type="region of interest" description="Disordered" evidence="1">
    <location>
        <begin position="336"/>
        <end position="423"/>
    </location>
</feature>
<dbReference type="GO" id="GO:2001069">
    <property type="term" value="F:glycogen binding"/>
    <property type="evidence" value="ECO:0007669"/>
    <property type="project" value="TreeGrafter"/>
</dbReference>
<sequence>MRGRKLPNLKALKDAVNSIPLRRESSPVNQRAPVVKVVEQLLSQPVSFVEEDSEDEKRTKPPMVRKKSGELVRPALRLSSHRRPSSMPGTPTFSKAVHFDSHLEHVRHFLQVDRPLAVSAGSSPVDHLESDSEYPFPRPTRNGLAKYEPPYEWEIITSNFPADDLARNALPARVERLWLSKDCRSLHGSVVVANLAFHKSLTCRFTLDYWKTTSEVAAEYASQIHSTGHDRWSFSIRLSDMANLETKTLYLCVRYNVNGQEYWDNNDGANFQVDFHKKYLPQNGKGGFQGAGSRSTSDLPRSSRRSNPNTNPRPKSMPVGLSSHLIDQARRTLDKSRDEFLDDNGPIRLKRSTSDSRDATSSSRTSNAFGQRYDFNASLNEAKQSARSKESKKIPTPTPTVSTGPARSLAAPVENQDSPKKKDYTYDEIVNRFCFYGSKQGQTTGQAQTAQPSVKPPPPSGGLVTVTEIATRSYQLAPTTKDASDSSHRAPSNGPNFTLSSSPRPDLRGNDGSAQPSLRAGSPMSHFSPRAAIHG</sequence>
<dbReference type="PROSITE" id="PS51159">
    <property type="entry name" value="CBM21"/>
    <property type="match status" value="1"/>
</dbReference>
<dbReference type="Gene3D" id="2.60.40.2440">
    <property type="entry name" value="Carbohydrate binding type-21 domain"/>
    <property type="match status" value="1"/>
</dbReference>
<proteinExistence type="predicted"/>
<reference evidence="3" key="1">
    <citation type="submission" date="2022-11" db="EMBL/GenBank/DDBJ databases">
        <authorList>
            <person name="Scott C."/>
            <person name="Bruce N."/>
        </authorList>
    </citation>
    <scope>NUCLEOTIDE SEQUENCE</scope>
</reference>
<dbReference type="AlphaFoldDB" id="A0A9P1H9L6"/>
<dbReference type="Pfam" id="PF03370">
    <property type="entry name" value="CBM_21"/>
    <property type="match status" value="1"/>
</dbReference>
<dbReference type="InterPro" id="IPR038175">
    <property type="entry name" value="CBM21_dom_sf"/>
</dbReference>
<feature type="region of interest" description="Disordered" evidence="1">
    <location>
        <begin position="283"/>
        <end position="323"/>
    </location>
</feature>
<dbReference type="GO" id="GO:0000164">
    <property type="term" value="C:protein phosphatase type 1 complex"/>
    <property type="evidence" value="ECO:0007669"/>
    <property type="project" value="TreeGrafter"/>
</dbReference>
<protein>
    <recommendedName>
        <fullName evidence="2">CBM21 domain-containing protein</fullName>
    </recommendedName>
</protein>
<dbReference type="InterPro" id="IPR050782">
    <property type="entry name" value="PP1_regulatory_subunit_3"/>
</dbReference>
<feature type="compositionally biased region" description="Polar residues" evidence="1">
    <location>
        <begin position="489"/>
        <end position="503"/>
    </location>
</feature>
<evidence type="ECO:0000259" key="2">
    <source>
        <dbReference type="PROSITE" id="PS51159"/>
    </source>
</evidence>
<dbReference type="GO" id="GO:0008157">
    <property type="term" value="F:protein phosphatase 1 binding"/>
    <property type="evidence" value="ECO:0007669"/>
    <property type="project" value="TreeGrafter"/>
</dbReference>
<feature type="region of interest" description="Disordered" evidence="1">
    <location>
        <begin position="443"/>
        <end position="464"/>
    </location>
</feature>
<keyword evidence="4" id="KW-1185">Reference proteome</keyword>
<dbReference type="Proteomes" id="UP000838763">
    <property type="component" value="Unassembled WGS sequence"/>
</dbReference>
<dbReference type="PANTHER" id="PTHR12307:SF36">
    <property type="entry name" value="GLYCOGEN-BINDING SUBUNIT 76A"/>
    <property type="match status" value="1"/>
</dbReference>
<feature type="region of interest" description="Disordered" evidence="1">
    <location>
        <begin position="477"/>
        <end position="535"/>
    </location>
</feature>
<comment type="caution">
    <text evidence="3">The sequence shown here is derived from an EMBL/GenBank/DDBJ whole genome shotgun (WGS) entry which is preliminary data.</text>
</comment>
<name>A0A9P1H9L6_9PEZI</name>
<dbReference type="OrthoDB" id="1881at2759"/>
<evidence type="ECO:0000256" key="1">
    <source>
        <dbReference type="SAM" id="MobiDB-lite"/>
    </source>
</evidence>
<organism evidence="3 4">
    <name type="scientific">Parascedosporium putredinis</name>
    <dbReference type="NCBI Taxonomy" id="1442378"/>
    <lineage>
        <taxon>Eukaryota</taxon>
        <taxon>Fungi</taxon>
        <taxon>Dikarya</taxon>
        <taxon>Ascomycota</taxon>
        <taxon>Pezizomycotina</taxon>
        <taxon>Sordariomycetes</taxon>
        <taxon>Hypocreomycetidae</taxon>
        <taxon>Microascales</taxon>
        <taxon>Microascaceae</taxon>
        <taxon>Parascedosporium</taxon>
    </lineage>
</organism>
<evidence type="ECO:0000313" key="3">
    <source>
        <dbReference type="EMBL" id="CAI4218086.1"/>
    </source>
</evidence>
<dbReference type="PANTHER" id="PTHR12307">
    <property type="entry name" value="PROTEIN PHOSPHATASE 1 REGULATORY SUBUNIT"/>
    <property type="match status" value="1"/>
</dbReference>
<feature type="domain" description="CBM21" evidence="2">
    <location>
        <begin position="166"/>
        <end position="274"/>
    </location>
</feature>
<evidence type="ECO:0000313" key="4">
    <source>
        <dbReference type="Proteomes" id="UP000838763"/>
    </source>
</evidence>
<dbReference type="EMBL" id="CALLCH030000017">
    <property type="protein sequence ID" value="CAI4218086.1"/>
    <property type="molecule type" value="Genomic_DNA"/>
</dbReference>
<dbReference type="InterPro" id="IPR005036">
    <property type="entry name" value="CBM21_dom"/>
</dbReference>
<feature type="compositionally biased region" description="Polar residues" evidence="1">
    <location>
        <begin position="292"/>
        <end position="313"/>
    </location>
</feature>